<evidence type="ECO:0000313" key="2">
    <source>
        <dbReference type="EMBL" id="GGH79709.1"/>
    </source>
</evidence>
<protein>
    <submittedName>
        <fullName evidence="2">Uncharacterized protein</fullName>
    </submittedName>
</protein>
<evidence type="ECO:0000256" key="1">
    <source>
        <dbReference type="SAM" id="Phobius"/>
    </source>
</evidence>
<name>A0ABQ1ZX68_9BACL</name>
<organism evidence="2 3">
    <name type="scientific">Saccharibacillus endophyticus</name>
    <dbReference type="NCBI Taxonomy" id="2060666"/>
    <lineage>
        <taxon>Bacteria</taxon>
        <taxon>Bacillati</taxon>
        <taxon>Bacillota</taxon>
        <taxon>Bacilli</taxon>
        <taxon>Bacillales</taxon>
        <taxon>Paenibacillaceae</taxon>
        <taxon>Saccharibacillus</taxon>
    </lineage>
</organism>
<keyword evidence="1" id="KW-0812">Transmembrane</keyword>
<keyword evidence="1" id="KW-1133">Transmembrane helix</keyword>
<sequence length="63" mass="6952">MKLKKMLSNLISSFLMGLFIYYALTQTITWGAVLACLAAVGFVALGYLAAYAFKRNRKNAVKS</sequence>
<proteinExistence type="predicted"/>
<reference evidence="3" key="1">
    <citation type="journal article" date="2019" name="Int. J. Syst. Evol. Microbiol.">
        <title>The Global Catalogue of Microorganisms (GCM) 10K type strain sequencing project: providing services to taxonomists for standard genome sequencing and annotation.</title>
        <authorList>
            <consortium name="The Broad Institute Genomics Platform"/>
            <consortium name="The Broad Institute Genome Sequencing Center for Infectious Disease"/>
            <person name="Wu L."/>
            <person name="Ma J."/>
        </authorList>
    </citation>
    <scope>NUCLEOTIDE SEQUENCE [LARGE SCALE GENOMIC DNA]</scope>
    <source>
        <strain evidence="3">CCM 8702</strain>
    </source>
</reference>
<feature type="transmembrane region" description="Helical" evidence="1">
    <location>
        <begin position="7"/>
        <end position="24"/>
    </location>
</feature>
<accession>A0ABQ1ZX68</accession>
<evidence type="ECO:0000313" key="3">
    <source>
        <dbReference type="Proteomes" id="UP000605427"/>
    </source>
</evidence>
<keyword evidence="3" id="KW-1185">Reference proteome</keyword>
<keyword evidence="1" id="KW-0472">Membrane</keyword>
<comment type="caution">
    <text evidence="2">The sequence shown here is derived from an EMBL/GenBank/DDBJ whole genome shotgun (WGS) entry which is preliminary data.</text>
</comment>
<gene>
    <name evidence="2" type="ORF">GCM10007362_26910</name>
</gene>
<dbReference type="Proteomes" id="UP000605427">
    <property type="component" value="Unassembled WGS sequence"/>
</dbReference>
<feature type="transmembrane region" description="Helical" evidence="1">
    <location>
        <begin position="30"/>
        <end position="53"/>
    </location>
</feature>
<dbReference type="EMBL" id="BMDD01000003">
    <property type="protein sequence ID" value="GGH79709.1"/>
    <property type="molecule type" value="Genomic_DNA"/>
</dbReference>